<dbReference type="Pfam" id="PF04167">
    <property type="entry name" value="DUF402"/>
    <property type="match status" value="1"/>
</dbReference>
<organism evidence="2">
    <name type="scientific">Caldilineaceae bacterium SB0661_bin_32</name>
    <dbReference type="NCBI Taxonomy" id="2605255"/>
    <lineage>
        <taxon>Bacteria</taxon>
        <taxon>Bacillati</taxon>
        <taxon>Chloroflexota</taxon>
        <taxon>Caldilineae</taxon>
        <taxon>Caldilineales</taxon>
        <taxon>Caldilineaceae</taxon>
    </lineage>
</organism>
<sequence length="211" mass="23895">MTSPNRCAFHWSSGDHVQFRQVWARKVWAAIPATVVEDSSDLVLLYIAPGAKFSGPVCTREEHLQVAASGAWECKLYEWTGQHHLWASVPGEACSIWTIWSAPDWTHVGWKVNPELPLKRTPVGFDTTDHVLDAVISADLSSWRLKDEDELAVAVELGLFTVSERERIHQEARRVAGECVTSRRRQLQAWAAWRPPSQWKLPVLPPNWDAP</sequence>
<dbReference type="EMBL" id="VXMH01000061">
    <property type="protein sequence ID" value="MYC95628.1"/>
    <property type="molecule type" value="Genomic_DNA"/>
</dbReference>
<dbReference type="InterPro" id="IPR007295">
    <property type="entry name" value="DUF402"/>
</dbReference>
<dbReference type="InterPro" id="IPR035930">
    <property type="entry name" value="FomD-like_sf"/>
</dbReference>
<dbReference type="SUPFAM" id="SSF159234">
    <property type="entry name" value="FomD-like"/>
    <property type="match status" value="1"/>
</dbReference>
<reference evidence="2" key="1">
    <citation type="submission" date="2019-09" db="EMBL/GenBank/DDBJ databases">
        <title>Characterisation of the sponge microbiome using genome-centric metagenomics.</title>
        <authorList>
            <person name="Engelberts J.P."/>
            <person name="Robbins S.J."/>
            <person name="De Goeij J.M."/>
            <person name="Aranda M."/>
            <person name="Bell S.C."/>
            <person name="Webster N.S."/>
        </authorList>
    </citation>
    <scope>NUCLEOTIDE SEQUENCE</scope>
    <source>
        <strain evidence="2">SB0661_bin_32</strain>
    </source>
</reference>
<evidence type="ECO:0000259" key="1">
    <source>
        <dbReference type="Pfam" id="PF04167"/>
    </source>
</evidence>
<name>A0A6B1D7M5_9CHLR</name>
<gene>
    <name evidence="2" type="ORF">F4X14_11715</name>
</gene>
<dbReference type="AlphaFoldDB" id="A0A6B1D7M5"/>
<feature type="domain" description="DUF402" evidence="1">
    <location>
        <begin position="63"/>
        <end position="176"/>
    </location>
</feature>
<comment type="caution">
    <text evidence="2">The sequence shown here is derived from an EMBL/GenBank/DDBJ whole genome shotgun (WGS) entry which is preliminary data.</text>
</comment>
<evidence type="ECO:0000313" key="2">
    <source>
        <dbReference type="EMBL" id="MYC95628.1"/>
    </source>
</evidence>
<proteinExistence type="predicted"/>
<accession>A0A6B1D7M5</accession>
<dbReference type="Gene3D" id="2.40.380.10">
    <property type="entry name" value="FomD-like"/>
    <property type="match status" value="1"/>
</dbReference>
<protein>
    <submittedName>
        <fullName evidence="2">DUF402 domain-containing protein</fullName>
    </submittedName>
</protein>